<reference evidence="2 3" key="1">
    <citation type="submission" date="2020-10" db="EMBL/GenBank/DDBJ databases">
        <title>Olsenella immobilis sp.nov., isolated from the mud in a fermentation cellar used for the production of Chinese strong-flavoured liquor.</title>
        <authorList>
            <person name="Lu L."/>
        </authorList>
    </citation>
    <scope>NUCLEOTIDE SEQUENCE [LARGE SCALE GENOMIC DNA]</scope>
    <source>
        <strain evidence="2 3">LZLJ-2</strain>
    </source>
</reference>
<name>A0A7S7MA27_9ACTN</name>
<dbReference type="Proteomes" id="UP000593735">
    <property type="component" value="Chromosome"/>
</dbReference>
<protein>
    <submittedName>
        <fullName evidence="2">Uncharacterized protein</fullName>
    </submittedName>
</protein>
<keyword evidence="1" id="KW-0472">Membrane</keyword>
<evidence type="ECO:0000313" key="2">
    <source>
        <dbReference type="EMBL" id="QOY61525.1"/>
    </source>
</evidence>
<keyword evidence="3" id="KW-1185">Reference proteome</keyword>
<gene>
    <name evidence="2" type="ORF">INP52_02030</name>
</gene>
<sequence length="73" mass="7671">MRSGGGARLIENRLGQSTLEYLLVLVAFVAMVGALGLLWHAARDGRLVELARDAASHGAGQGAPALLKDIVEF</sequence>
<dbReference type="AlphaFoldDB" id="A0A7S7MA27"/>
<keyword evidence="1" id="KW-1133">Transmembrane helix</keyword>
<feature type="transmembrane region" description="Helical" evidence="1">
    <location>
        <begin position="21"/>
        <end position="42"/>
    </location>
</feature>
<evidence type="ECO:0000313" key="3">
    <source>
        <dbReference type="Proteomes" id="UP000593735"/>
    </source>
</evidence>
<proteinExistence type="predicted"/>
<dbReference type="EMBL" id="CP063767">
    <property type="protein sequence ID" value="QOY61525.1"/>
    <property type="molecule type" value="Genomic_DNA"/>
</dbReference>
<accession>A0A7S7MA27</accession>
<dbReference type="KEGG" id="tio:INP52_02030"/>
<organism evidence="2 3">
    <name type="scientific">Thermophilibacter immobilis</name>
    <dbReference type="NCBI Taxonomy" id="2779519"/>
    <lineage>
        <taxon>Bacteria</taxon>
        <taxon>Bacillati</taxon>
        <taxon>Actinomycetota</taxon>
        <taxon>Coriobacteriia</taxon>
        <taxon>Coriobacteriales</taxon>
        <taxon>Atopobiaceae</taxon>
        <taxon>Thermophilibacter</taxon>
    </lineage>
</organism>
<evidence type="ECO:0000256" key="1">
    <source>
        <dbReference type="SAM" id="Phobius"/>
    </source>
</evidence>
<keyword evidence="1" id="KW-0812">Transmembrane</keyword>